<name>A0A4P8XMG1_9BACL</name>
<protein>
    <submittedName>
        <fullName evidence="1">ATPase, histidine kinase-, DNA gyrase B-, and HSP90-like domain protein</fullName>
    </submittedName>
</protein>
<sequence>MQVLHVPTVNEDERSYENLFHLWRQFLHFNSDIIFDFSRCSFLRQNGVAFLGGLIRLITSKGYKVELKLDTLKNSVRTNLEQNGFMYQFDLVEQPPWRGNSVPYREDRSESEQSYLRYLNDEWLGRGWINISPALRNLIVGNVWEIYINSFDHGHSPVGLITCGQNYPSFLELKLTLVDFGEGIPNSVRNFMNNQDIDASDAMEWAFKRGNTTKIGEGLAPRGLGLDLLKSFVKMNKGELEIFSHEGYTYISEDKEIHEKVNSFYGGTLVNITLKTDEKYYCLASEVEDDSLFF</sequence>
<keyword evidence="1" id="KW-0808">Transferase</keyword>
<dbReference type="RefSeq" id="WP_175415259.1">
    <property type="nucleotide sequence ID" value="NZ_CP040396.1"/>
</dbReference>
<dbReference type="SUPFAM" id="SSF55874">
    <property type="entry name" value="ATPase domain of HSP90 chaperone/DNA topoisomerase II/histidine kinase"/>
    <property type="match status" value="1"/>
</dbReference>
<dbReference type="Gene3D" id="3.30.565.10">
    <property type="entry name" value="Histidine kinase-like ATPase, C-terminal domain"/>
    <property type="match status" value="1"/>
</dbReference>
<dbReference type="GO" id="GO:0016301">
    <property type="term" value="F:kinase activity"/>
    <property type="evidence" value="ECO:0007669"/>
    <property type="project" value="UniProtKB-KW"/>
</dbReference>
<dbReference type="Proteomes" id="UP000300879">
    <property type="component" value="Chromosome"/>
</dbReference>
<organism evidence="1 2">
    <name type="scientific">Paenibacillus algicola</name>
    <dbReference type="NCBI Taxonomy" id="2565926"/>
    <lineage>
        <taxon>Bacteria</taxon>
        <taxon>Bacillati</taxon>
        <taxon>Bacillota</taxon>
        <taxon>Bacilli</taxon>
        <taxon>Bacillales</taxon>
        <taxon>Paenibacillaceae</taxon>
        <taxon>Paenibacillus</taxon>
    </lineage>
</organism>
<keyword evidence="1" id="KW-0418">Kinase</keyword>
<accession>A0A4P8XMG1</accession>
<keyword evidence="2" id="KW-1185">Reference proteome</keyword>
<dbReference type="AlphaFoldDB" id="A0A4P8XMG1"/>
<evidence type="ECO:0000313" key="2">
    <source>
        <dbReference type="Proteomes" id="UP000300879"/>
    </source>
</evidence>
<gene>
    <name evidence="1" type="ORF">E6C60_1996</name>
</gene>
<reference evidence="1 2" key="1">
    <citation type="submission" date="2019-05" db="EMBL/GenBank/DDBJ databases">
        <authorList>
            <person name="Chen C."/>
        </authorList>
    </citation>
    <scope>NUCLEOTIDE SEQUENCE [LARGE SCALE GENOMIC DNA]</scope>
    <source>
        <strain evidence="1 2">HB172198</strain>
    </source>
</reference>
<dbReference type="KEGG" id="palo:E6C60_1996"/>
<evidence type="ECO:0000313" key="1">
    <source>
        <dbReference type="EMBL" id="QCT02711.1"/>
    </source>
</evidence>
<dbReference type="EMBL" id="CP040396">
    <property type="protein sequence ID" value="QCT02711.1"/>
    <property type="molecule type" value="Genomic_DNA"/>
</dbReference>
<proteinExistence type="predicted"/>
<dbReference type="InterPro" id="IPR036890">
    <property type="entry name" value="HATPase_C_sf"/>
</dbReference>